<protein>
    <submittedName>
        <fullName evidence="1">Uncharacterized protein</fullName>
    </submittedName>
</protein>
<keyword evidence="2" id="KW-1185">Reference proteome</keyword>
<evidence type="ECO:0000313" key="1">
    <source>
        <dbReference type="EMBL" id="GIY77281.1"/>
    </source>
</evidence>
<dbReference type="AlphaFoldDB" id="A0AAV4W5R0"/>
<organism evidence="1 2">
    <name type="scientific">Caerostris extrusa</name>
    <name type="common">Bark spider</name>
    <name type="synonym">Caerostris bankana</name>
    <dbReference type="NCBI Taxonomy" id="172846"/>
    <lineage>
        <taxon>Eukaryota</taxon>
        <taxon>Metazoa</taxon>
        <taxon>Ecdysozoa</taxon>
        <taxon>Arthropoda</taxon>
        <taxon>Chelicerata</taxon>
        <taxon>Arachnida</taxon>
        <taxon>Araneae</taxon>
        <taxon>Araneomorphae</taxon>
        <taxon>Entelegynae</taxon>
        <taxon>Araneoidea</taxon>
        <taxon>Araneidae</taxon>
        <taxon>Caerostris</taxon>
    </lineage>
</organism>
<reference evidence="1 2" key="1">
    <citation type="submission" date="2021-06" db="EMBL/GenBank/DDBJ databases">
        <title>Caerostris extrusa draft genome.</title>
        <authorList>
            <person name="Kono N."/>
            <person name="Arakawa K."/>
        </authorList>
    </citation>
    <scope>NUCLEOTIDE SEQUENCE [LARGE SCALE GENOMIC DNA]</scope>
</reference>
<gene>
    <name evidence="1" type="ORF">CEXT_690261</name>
</gene>
<dbReference type="Proteomes" id="UP001054945">
    <property type="component" value="Unassembled WGS sequence"/>
</dbReference>
<comment type="caution">
    <text evidence="1">The sequence shown here is derived from an EMBL/GenBank/DDBJ whole genome shotgun (WGS) entry which is preliminary data.</text>
</comment>
<evidence type="ECO:0000313" key="2">
    <source>
        <dbReference type="Proteomes" id="UP001054945"/>
    </source>
</evidence>
<name>A0AAV4W5R0_CAEEX</name>
<proteinExistence type="predicted"/>
<sequence length="212" mass="23975">MLIICQNPKINGEQIPQTRNTKKFAKKTTPSKRKAKDIPHGLMKDLYPITSFLSQQILMACHLTLNPSGIRPKLNSPKPLLRTQYINMPGVIDYDLNMKLEDKGINSLFIQQIPPLLQILMKKGKRKKTSPDYAIHAVRHFENCLAICFVSSGFNDYDCNYAATSCGPFNDRKKLALMALAEELCNEILLEKESRAEAVPVVKELEDDLNLS</sequence>
<dbReference type="EMBL" id="BPLR01015599">
    <property type="protein sequence ID" value="GIY77281.1"/>
    <property type="molecule type" value="Genomic_DNA"/>
</dbReference>
<accession>A0AAV4W5R0</accession>